<dbReference type="Proteomes" id="UP000292052">
    <property type="component" value="Unassembled WGS sequence"/>
</dbReference>
<comment type="caution">
    <text evidence="1">The sequence shown here is derived from an EMBL/GenBank/DDBJ whole genome shotgun (WGS) entry which is preliminary data.</text>
</comment>
<organism evidence="1 2">
    <name type="scientific">Asbolus verrucosus</name>
    <name type="common">Desert ironclad beetle</name>
    <dbReference type="NCBI Taxonomy" id="1661398"/>
    <lineage>
        <taxon>Eukaryota</taxon>
        <taxon>Metazoa</taxon>
        <taxon>Ecdysozoa</taxon>
        <taxon>Arthropoda</taxon>
        <taxon>Hexapoda</taxon>
        <taxon>Insecta</taxon>
        <taxon>Pterygota</taxon>
        <taxon>Neoptera</taxon>
        <taxon>Endopterygota</taxon>
        <taxon>Coleoptera</taxon>
        <taxon>Polyphaga</taxon>
        <taxon>Cucujiformia</taxon>
        <taxon>Tenebrionidae</taxon>
        <taxon>Pimeliinae</taxon>
        <taxon>Asbolus</taxon>
    </lineage>
</organism>
<dbReference type="EMBL" id="QDEB01035297">
    <property type="protein sequence ID" value="RZC39342.1"/>
    <property type="molecule type" value="Genomic_DNA"/>
</dbReference>
<name>A0A482W2I4_ASBVE</name>
<proteinExistence type="predicted"/>
<evidence type="ECO:0000313" key="2">
    <source>
        <dbReference type="Proteomes" id="UP000292052"/>
    </source>
</evidence>
<gene>
    <name evidence="1" type="ORF">BDFB_007274</name>
</gene>
<reference evidence="1 2" key="1">
    <citation type="submission" date="2017-03" db="EMBL/GenBank/DDBJ databases">
        <title>Genome of the blue death feigning beetle - Asbolus verrucosus.</title>
        <authorList>
            <person name="Rider S.D."/>
        </authorList>
    </citation>
    <scope>NUCLEOTIDE SEQUENCE [LARGE SCALE GENOMIC DNA]</scope>
    <source>
        <strain evidence="1">Butters</strain>
        <tissue evidence="1">Head and leg muscle</tissue>
    </source>
</reference>
<sequence length="173" mass="20977">MSKQPLENMKGAYKSKYKTKLVLKTFIAEKYADNKFVEWFEYEKFRFKLHVLVYRTAQRILNGLSVIYVPNKRRAKVKYEVQNHALLKQSTGFSENYVYTKLNESRDSETQPPEEINWFECEQCVYKTKEKFSLSKHILTKRTNPERTERFMRLSSFNVINVRMEQKRNFRFI</sequence>
<protein>
    <submittedName>
        <fullName evidence="1">Uncharacterized protein</fullName>
    </submittedName>
</protein>
<keyword evidence="2" id="KW-1185">Reference proteome</keyword>
<dbReference type="OrthoDB" id="3561125at2759"/>
<evidence type="ECO:0000313" key="1">
    <source>
        <dbReference type="EMBL" id="RZC39342.1"/>
    </source>
</evidence>
<dbReference type="AlphaFoldDB" id="A0A482W2I4"/>
<accession>A0A482W2I4</accession>